<name>A0A218UKI3_9PASE</name>
<proteinExistence type="predicted"/>
<accession>A0A218UKI3</accession>
<keyword evidence="2" id="KW-1185">Reference proteome</keyword>
<dbReference type="EMBL" id="MUZQ01000242">
    <property type="protein sequence ID" value="OWK54299.1"/>
    <property type="molecule type" value="Genomic_DNA"/>
</dbReference>
<evidence type="ECO:0000313" key="1">
    <source>
        <dbReference type="EMBL" id="OWK54299.1"/>
    </source>
</evidence>
<reference evidence="1 2" key="1">
    <citation type="submission" date="2017-05" db="EMBL/GenBank/DDBJ databases">
        <title>Genome of assembly of the Bengalese finch, Lonchura striata domestica.</title>
        <authorList>
            <person name="Colquitt B.M."/>
            <person name="Brainard M.S."/>
        </authorList>
    </citation>
    <scope>NUCLEOTIDE SEQUENCE [LARGE SCALE GENOMIC DNA]</scope>
    <source>
        <strain evidence="1">White83orange57</strain>
    </source>
</reference>
<dbReference type="Proteomes" id="UP000197619">
    <property type="component" value="Unassembled WGS sequence"/>
</dbReference>
<comment type="caution">
    <text evidence="1">The sequence shown here is derived from an EMBL/GenBank/DDBJ whole genome shotgun (WGS) entry which is preliminary data.</text>
</comment>
<organism evidence="1 2">
    <name type="scientific">Lonchura striata</name>
    <name type="common">white-rumped munia</name>
    <dbReference type="NCBI Taxonomy" id="40157"/>
    <lineage>
        <taxon>Eukaryota</taxon>
        <taxon>Metazoa</taxon>
        <taxon>Chordata</taxon>
        <taxon>Craniata</taxon>
        <taxon>Vertebrata</taxon>
        <taxon>Euteleostomi</taxon>
        <taxon>Archelosauria</taxon>
        <taxon>Archosauria</taxon>
        <taxon>Dinosauria</taxon>
        <taxon>Saurischia</taxon>
        <taxon>Theropoda</taxon>
        <taxon>Coelurosauria</taxon>
        <taxon>Aves</taxon>
        <taxon>Neognathae</taxon>
        <taxon>Neoaves</taxon>
        <taxon>Telluraves</taxon>
        <taxon>Australaves</taxon>
        <taxon>Passeriformes</taxon>
        <taxon>Passeroidea</taxon>
        <taxon>Estrildidae</taxon>
        <taxon>Estrildinae</taxon>
        <taxon>Lonchura</taxon>
    </lineage>
</organism>
<sequence length="120" mass="13432">MILFYPHFSPCSTKVTKISYPVPNKMTSLAPYLITKYFPLPLHSSLAGTFLAAVSLKFSSLGWGGRKAGSFPFPLIRIKLKAFDANGFGKTTAWRLFSCWSRHSQGSRWKFGLRLSPVRG</sequence>
<evidence type="ECO:0000313" key="2">
    <source>
        <dbReference type="Proteomes" id="UP000197619"/>
    </source>
</evidence>
<protein>
    <submittedName>
        <fullName evidence="1">Uncharacterized protein</fullName>
    </submittedName>
</protein>
<gene>
    <name evidence="1" type="ORF">RLOC_00005328</name>
</gene>
<dbReference type="AlphaFoldDB" id="A0A218UKI3"/>